<reference evidence="6 7" key="1">
    <citation type="submission" date="2018-03" db="EMBL/GenBank/DDBJ databases">
        <title>The draft genome of Sphingosinicella sp. GL-C-18.</title>
        <authorList>
            <person name="Liu L."/>
            <person name="Li L."/>
            <person name="Liang L."/>
            <person name="Zhang X."/>
            <person name="Wang T."/>
        </authorList>
    </citation>
    <scope>NUCLEOTIDE SEQUENCE [LARGE SCALE GENOMIC DNA]</scope>
    <source>
        <strain evidence="6 7">GL-C-18</strain>
    </source>
</reference>
<dbReference type="SUPFAM" id="SSF52833">
    <property type="entry name" value="Thioredoxin-like"/>
    <property type="match status" value="1"/>
</dbReference>
<dbReference type="InterPro" id="IPR050641">
    <property type="entry name" value="RIFMO-like"/>
</dbReference>
<dbReference type="Pfam" id="PF01494">
    <property type="entry name" value="FAD_binding_3"/>
    <property type="match status" value="1"/>
</dbReference>
<dbReference type="PANTHER" id="PTHR43004">
    <property type="entry name" value="TRK SYSTEM POTASSIUM UPTAKE PROTEIN"/>
    <property type="match status" value="1"/>
</dbReference>
<dbReference type="PRINTS" id="PR00420">
    <property type="entry name" value="RNGMNOXGNASE"/>
</dbReference>
<keyword evidence="6" id="KW-0560">Oxidoreductase</keyword>
<dbReference type="RefSeq" id="WP_106516180.1">
    <property type="nucleotide sequence ID" value="NZ_PXYI01000016.1"/>
</dbReference>
<gene>
    <name evidence="6" type="ORF">C7I55_27060</name>
</gene>
<dbReference type="InterPro" id="IPR002938">
    <property type="entry name" value="FAD-bd"/>
</dbReference>
<dbReference type="GO" id="GO:0071949">
    <property type="term" value="F:FAD binding"/>
    <property type="evidence" value="ECO:0007669"/>
    <property type="project" value="InterPro"/>
</dbReference>
<evidence type="ECO:0000256" key="4">
    <source>
        <dbReference type="ARBA" id="ARBA00022827"/>
    </source>
</evidence>
<dbReference type="OrthoDB" id="9791689at2"/>
<dbReference type="Gene3D" id="3.40.30.120">
    <property type="match status" value="1"/>
</dbReference>
<dbReference type="InterPro" id="IPR036249">
    <property type="entry name" value="Thioredoxin-like_sf"/>
</dbReference>
<name>A0A2P7QE54_9SPHN</name>
<dbReference type="SUPFAM" id="SSF51905">
    <property type="entry name" value="FAD/NAD(P)-binding domain"/>
    <property type="match status" value="1"/>
</dbReference>
<dbReference type="EMBL" id="PXYI01000016">
    <property type="protein sequence ID" value="PSJ36249.1"/>
    <property type="molecule type" value="Genomic_DNA"/>
</dbReference>
<dbReference type="Gene3D" id="3.30.70.2450">
    <property type="match status" value="1"/>
</dbReference>
<proteinExistence type="inferred from homology"/>
<dbReference type="InterPro" id="IPR036188">
    <property type="entry name" value="FAD/NAD-bd_sf"/>
</dbReference>
<evidence type="ECO:0000256" key="1">
    <source>
        <dbReference type="ARBA" id="ARBA00001974"/>
    </source>
</evidence>
<evidence type="ECO:0000313" key="7">
    <source>
        <dbReference type="Proteomes" id="UP000241167"/>
    </source>
</evidence>
<evidence type="ECO:0000256" key="2">
    <source>
        <dbReference type="ARBA" id="ARBA00007801"/>
    </source>
</evidence>
<organism evidence="6 7">
    <name type="scientific">Allosphingosinicella deserti</name>
    <dbReference type="NCBI Taxonomy" id="2116704"/>
    <lineage>
        <taxon>Bacteria</taxon>
        <taxon>Pseudomonadati</taxon>
        <taxon>Pseudomonadota</taxon>
        <taxon>Alphaproteobacteria</taxon>
        <taxon>Sphingomonadales</taxon>
        <taxon>Sphingomonadaceae</taxon>
        <taxon>Allosphingosinicella</taxon>
    </lineage>
</organism>
<dbReference type="AlphaFoldDB" id="A0A2P7QE54"/>
<protein>
    <submittedName>
        <fullName evidence="6">FAD-binding monooxygenase</fullName>
    </submittedName>
</protein>
<evidence type="ECO:0000313" key="6">
    <source>
        <dbReference type="EMBL" id="PSJ36249.1"/>
    </source>
</evidence>
<accession>A0A2P7QE54</accession>
<keyword evidence="7" id="KW-1185">Reference proteome</keyword>
<dbReference type="PANTHER" id="PTHR43004:SF19">
    <property type="entry name" value="BINDING MONOOXYGENASE, PUTATIVE (JCVI)-RELATED"/>
    <property type="match status" value="1"/>
</dbReference>
<keyword evidence="3" id="KW-0285">Flavoprotein</keyword>
<dbReference type="GO" id="GO:0016709">
    <property type="term" value="F:oxidoreductase activity, acting on paired donors, with incorporation or reduction of molecular oxygen, NAD(P)H as one donor, and incorporation of one atom of oxygen"/>
    <property type="evidence" value="ECO:0007669"/>
    <property type="project" value="UniProtKB-ARBA"/>
</dbReference>
<dbReference type="Gene3D" id="3.50.50.60">
    <property type="entry name" value="FAD/NAD(P)-binding domain"/>
    <property type="match status" value="1"/>
</dbReference>
<comment type="cofactor">
    <cofactor evidence="1">
        <name>FAD</name>
        <dbReference type="ChEBI" id="CHEBI:57692"/>
    </cofactor>
</comment>
<evidence type="ECO:0000256" key="3">
    <source>
        <dbReference type="ARBA" id="ARBA00022630"/>
    </source>
</evidence>
<comment type="similarity">
    <text evidence="2">Belongs to the PheA/TfdB FAD monooxygenase family.</text>
</comment>
<feature type="domain" description="FAD-binding" evidence="5">
    <location>
        <begin position="11"/>
        <end position="350"/>
    </location>
</feature>
<evidence type="ECO:0000259" key="5">
    <source>
        <dbReference type="Pfam" id="PF01494"/>
    </source>
</evidence>
<comment type="caution">
    <text evidence="6">The sequence shown here is derived from an EMBL/GenBank/DDBJ whole genome shotgun (WGS) entry which is preliminary data.</text>
</comment>
<dbReference type="Proteomes" id="UP000241167">
    <property type="component" value="Unassembled WGS sequence"/>
</dbReference>
<keyword evidence="4" id="KW-0274">FAD</keyword>
<sequence length="592" mass="64274">MTPEPHHDRFDADVIIVGGGPIGLTTACALAHHGIDCLLIEQRRAPKPWSRANNLWARPQELLAAIGVRDALAEKSYRITQVNTLLNGRMIDPVEIADVPSPFGPVLYSGQDVIESTLAEQAAAKGARIERGSKITGLEQQTDGVFVTLATVGEDDTQETTGPERTLRCRYLVGADGAKSLVRSLLGLDFEPQRLPNCMNRQVDAKLSWRRSTDFDHLWFFYYPRGFCGVLPVWGGYHRLFFLADDTGIPDRDPTLDEMQAIAREVTGDETLTLSDPQWLTHSRFQHGAAAHYAKGRVFLVGDAGHLSLPAGGQGMNAGFHDAVGLAWRLAMVLDGKGTATLLESYDVERGGEHRRLDAQQLRGFQNSVYRGRLKDAAMDVAARFLPNIGTLIQGTGDLQQLTVRYPDSPLSEDHLGGLGGLVQRRPPKAGERAPDAAVILGDGRSTTLFAYLYNPDGISWGWSLLAFDGRHGEALPRLRQAIADIAGWNWIRPRYVLAAAIGEPDGDIVLSDLDGEAHAAYGIADTAALVLVRPDGHIAFRGPADRPDLLRAYCEKLFGAEDPQAAGLARKACGPALPVSPLELSEGALAR</sequence>
<keyword evidence="6" id="KW-0503">Monooxygenase</keyword>